<dbReference type="AlphaFoldDB" id="A0A6B2L1U9"/>
<dbReference type="SUPFAM" id="SSF57440">
    <property type="entry name" value="Kringle-like"/>
    <property type="match status" value="1"/>
</dbReference>
<keyword evidence="1 6" id="KW-0245">EGF-like domain</keyword>
<reference evidence="8" key="1">
    <citation type="journal article" date="2020" name="J. Eukaryot. Microbiol.">
        <title>De novo Sequencing, Assembly and Annotation of the Transcriptome for the Free-Living Testate Amoeba Arcella intermedia.</title>
        <authorList>
            <person name="Ribeiro G.M."/>
            <person name="Porfirio-Sousa A.L."/>
            <person name="Maurer-Alcala X.X."/>
            <person name="Katz L.A."/>
            <person name="Lahr D.J.G."/>
        </authorList>
    </citation>
    <scope>NUCLEOTIDE SEQUENCE</scope>
</reference>
<dbReference type="PANTHER" id="PTHR24034:SF209">
    <property type="entry name" value="EGF-LIKE DOMAIN-CONTAINING PROTEIN"/>
    <property type="match status" value="1"/>
</dbReference>
<dbReference type="InterPro" id="IPR000742">
    <property type="entry name" value="EGF"/>
</dbReference>
<dbReference type="InterPro" id="IPR049883">
    <property type="entry name" value="NOTCH1_EGF-like"/>
</dbReference>
<protein>
    <recommendedName>
        <fullName evidence="7">EGF-like domain-containing protein</fullName>
    </recommendedName>
</protein>
<dbReference type="InterPro" id="IPR013806">
    <property type="entry name" value="Kringle-like"/>
</dbReference>
<keyword evidence="5" id="KW-0325">Glycoprotein</keyword>
<keyword evidence="4" id="KW-1015">Disulfide bond</keyword>
<sequence>MLLSGSCVDVDECKSNPCGSGSKCKNLEGTYQCYCNSTTQELNNDNICQEIDPCTEGTHNCQQLCENTKGGSYRCSCFSGYYLMSDLKSCSSEFAYEHGSIYTTLIHHDDFCSIPSDIERDPNVVTQGCKATKPDGTEHRCIFPFYYAGIKFENCTTIGLGRDAPPFPWCAVSVTKDLQVVERGNCSCSEITINLIYHQGAFFLFGSSNPNAGNDGNKDDNTASALNIFYDNWLALLSSPVVPHKIIFYGCPSCYKNIQYFTVHVSLIQNLQGITSGASWEKVLYFNSTFLIHEIVVPKDIPYLPQYLYVWTDTNVYFAEIEALGAVVPLNSPFGTLDCSLSLSRNAYYVVNDTKDAILTDPVHMRSKTKVSLLKNFVQKFNFKVSPGTSDIFSIFIEAPTNNSTNLTHISPHLLISFDPKNSLVSITGFHLSSSINSPSTHLTPFNEMSYTCIISYEVAIIDSNPTSSIQSSGLLSVYLNNFTETVIKQSVFLSCC</sequence>
<evidence type="ECO:0000256" key="4">
    <source>
        <dbReference type="ARBA" id="ARBA00023157"/>
    </source>
</evidence>
<evidence type="ECO:0000313" key="8">
    <source>
        <dbReference type="EMBL" id="NDV30877.1"/>
    </source>
</evidence>
<dbReference type="PROSITE" id="PS50026">
    <property type="entry name" value="EGF_3"/>
    <property type="match status" value="2"/>
</dbReference>
<name>A0A6B2L1U9_9EUKA</name>
<evidence type="ECO:0000259" key="7">
    <source>
        <dbReference type="PROSITE" id="PS50026"/>
    </source>
</evidence>
<dbReference type="InterPro" id="IPR000562">
    <property type="entry name" value="FN_type2_dom"/>
</dbReference>
<dbReference type="Gene3D" id="2.10.10.10">
    <property type="entry name" value="Fibronectin, type II, collagen-binding"/>
    <property type="match status" value="1"/>
</dbReference>
<evidence type="ECO:0000256" key="3">
    <source>
        <dbReference type="ARBA" id="ARBA00022737"/>
    </source>
</evidence>
<dbReference type="CDD" id="cd00054">
    <property type="entry name" value="EGF_CA"/>
    <property type="match status" value="1"/>
</dbReference>
<evidence type="ECO:0000256" key="1">
    <source>
        <dbReference type="ARBA" id="ARBA00022536"/>
    </source>
</evidence>
<proteinExistence type="predicted"/>
<evidence type="ECO:0000256" key="6">
    <source>
        <dbReference type="PROSITE-ProRule" id="PRU00076"/>
    </source>
</evidence>
<dbReference type="InterPro" id="IPR036943">
    <property type="entry name" value="FN_type2_sf"/>
</dbReference>
<dbReference type="Gene3D" id="2.10.25.10">
    <property type="entry name" value="Laminin"/>
    <property type="match status" value="2"/>
</dbReference>
<dbReference type="InterPro" id="IPR050751">
    <property type="entry name" value="ECM_structural_protein"/>
</dbReference>
<dbReference type="InterPro" id="IPR018097">
    <property type="entry name" value="EGF_Ca-bd_CS"/>
</dbReference>
<dbReference type="SMART" id="SM00181">
    <property type="entry name" value="EGF"/>
    <property type="match status" value="2"/>
</dbReference>
<dbReference type="EMBL" id="GIBP01001908">
    <property type="protein sequence ID" value="NDV30877.1"/>
    <property type="molecule type" value="Transcribed_RNA"/>
</dbReference>
<comment type="caution">
    <text evidence="6">Lacks conserved residue(s) required for the propagation of feature annotation.</text>
</comment>
<keyword evidence="3" id="KW-0677">Repeat</keyword>
<dbReference type="InterPro" id="IPR001881">
    <property type="entry name" value="EGF-like_Ca-bd_dom"/>
</dbReference>
<dbReference type="PROSITE" id="PS01187">
    <property type="entry name" value="EGF_CA"/>
    <property type="match status" value="1"/>
</dbReference>
<organism evidence="8">
    <name type="scientific">Arcella intermedia</name>
    <dbReference type="NCBI Taxonomy" id="1963864"/>
    <lineage>
        <taxon>Eukaryota</taxon>
        <taxon>Amoebozoa</taxon>
        <taxon>Tubulinea</taxon>
        <taxon>Elardia</taxon>
        <taxon>Arcellinida</taxon>
        <taxon>Sphaerothecina</taxon>
        <taxon>Arcellidae</taxon>
        <taxon>Arcella</taxon>
    </lineage>
</organism>
<feature type="domain" description="EGF-like" evidence="7">
    <location>
        <begin position="50"/>
        <end position="91"/>
    </location>
</feature>
<dbReference type="GO" id="GO:0005509">
    <property type="term" value="F:calcium ion binding"/>
    <property type="evidence" value="ECO:0007669"/>
    <property type="project" value="InterPro"/>
</dbReference>
<dbReference type="Pfam" id="PF00040">
    <property type="entry name" value="fn2"/>
    <property type="match status" value="1"/>
</dbReference>
<dbReference type="FunFam" id="2.10.25.10:FF:000005">
    <property type="entry name" value="Fibrillin 2"/>
    <property type="match status" value="1"/>
</dbReference>
<dbReference type="PROSITE" id="PS00010">
    <property type="entry name" value="ASX_HYDROXYL"/>
    <property type="match status" value="1"/>
</dbReference>
<dbReference type="PROSITE" id="PS01186">
    <property type="entry name" value="EGF_2"/>
    <property type="match status" value="1"/>
</dbReference>
<dbReference type="SMART" id="SM00179">
    <property type="entry name" value="EGF_CA"/>
    <property type="match status" value="2"/>
</dbReference>
<dbReference type="Pfam" id="PF07645">
    <property type="entry name" value="EGF_CA"/>
    <property type="match status" value="2"/>
</dbReference>
<evidence type="ECO:0000256" key="2">
    <source>
        <dbReference type="ARBA" id="ARBA00022729"/>
    </source>
</evidence>
<accession>A0A6B2L1U9</accession>
<dbReference type="InterPro" id="IPR000152">
    <property type="entry name" value="EGF-type_Asp/Asn_hydroxyl_site"/>
</dbReference>
<keyword evidence="2" id="KW-0732">Signal</keyword>
<feature type="domain" description="EGF-like" evidence="7">
    <location>
        <begin position="9"/>
        <end position="45"/>
    </location>
</feature>
<dbReference type="SUPFAM" id="SSF57196">
    <property type="entry name" value="EGF/Laminin"/>
    <property type="match status" value="2"/>
</dbReference>
<dbReference type="PANTHER" id="PTHR24034">
    <property type="entry name" value="EGF-LIKE DOMAIN-CONTAINING PROTEIN"/>
    <property type="match status" value="1"/>
</dbReference>
<evidence type="ECO:0000256" key="5">
    <source>
        <dbReference type="ARBA" id="ARBA00023180"/>
    </source>
</evidence>